<dbReference type="UniPathway" id="UPA00140">
    <property type="reaction ID" value="UER00205"/>
</dbReference>
<dbReference type="PANTHER" id="PTHR42700:SF1">
    <property type="entry name" value="SULFATE ADENYLYLTRANSFERASE"/>
    <property type="match status" value="1"/>
</dbReference>
<sequence length="179" mass="19723">MTEQTANGFVVWLTGLPGAGKSTLARLLESELRGFGLAVERLDGDEVRQHLTKDLGFSKEDRMENVRRIAYVAKLLSRIGGVAIVAAIAPYAEARRSARTEIGTFVEVFVRCPLEVCVQRDVKGLYAKAYRGEIAQMTGVSAPYEAPVNPEVIVDTDQELPAQSLKKILHQLRVMKLVP</sequence>
<evidence type="ECO:0000256" key="3">
    <source>
        <dbReference type="ARBA" id="ARBA00022679"/>
    </source>
</evidence>
<dbReference type="CDD" id="cd02027">
    <property type="entry name" value="APSK"/>
    <property type="match status" value="1"/>
</dbReference>
<dbReference type="HAMAP" id="MF_00065">
    <property type="entry name" value="Adenylyl_sulf_kinase"/>
    <property type="match status" value="1"/>
</dbReference>
<dbReference type="PANTHER" id="PTHR42700">
    <property type="entry name" value="SULFATE ADENYLYLTRANSFERASE"/>
    <property type="match status" value="1"/>
</dbReference>
<dbReference type="GO" id="GO:0005737">
    <property type="term" value="C:cytoplasm"/>
    <property type="evidence" value="ECO:0007669"/>
    <property type="project" value="TreeGrafter"/>
</dbReference>
<dbReference type="AlphaFoldDB" id="A0A1W1I780"/>
<dbReference type="InterPro" id="IPR027417">
    <property type="entry name" value="P-loop_NTPase"/>
</dbReference>
<dbReference type="GO" id="GO:0070814">
    <property type="term" value="P:hydrogen sulfide biosynthetic process"/>
    <property type="evidence" value="ECO:0007669"/>
    <property type="project" value="UniProtKB-UniRule"/>
</dbReference>
<evidence type="ECO:0000256" key="7">
    <source>
        <dbReference type="RuleBase" id="RU004347"/>
    </source>
</evidence>
<dbReference type="RefSeq" id="WP_080887189.1">
    <property type="nucleotide sequence ID" value="NZ_LT828648.1"/>
</dbReference>
<keyword evidence="6" id="KW-0597">Phosphoprotein</keyword>
<dbReference type="NCBIfam" id="NF003013">
    <property type="entry name" value="PRK03846.1"/>
    <property type="match status" value="1"/>
</dbReference>
<dbReference type="InterPro" id="IPR002891">
    <property type="entry name" value="APS"/>
</dbReference>
<dbReference type="InterPro" id="IPR059117">
    <property type="entry name" value="APS_kinase_dom"/>
</dbReference>
<dbReference type="GO" id="GO:0019379">
    <property type="term" value="P:sulfate assimilation, phosphoadenylyl sulfate reduction by phosphoadenylyl-sulfate reductase (thioredoxin)"/>
    <property type="evidence" value="ECO:0007669"/>
    <property type="project" value="TreeGrafter"/>
</dbReference>
<comment type="pathway">
    <text evidence="6 7">Sulfur metabolism; hydrogen sulfide biosynthesis; sulfite from sulfate: step 2/3.</text>
</comment>
<evidence type="ECO:0000256" key="1">
    <source>
        <dbReference type="ARBA" id="ARBA00001823"/>
    </source>
</evidence>
<proteinExistence type="inferred from homology"/>
<dbReference type="GO" id="GO:0005524">
    <property type="term" value="F:ATP binding"/>
    <property type="evidence" value="ECO:0007669"/>
    <property type="project" value="UniProtKB-UniRule"/>
</dbReference>
<reference evidence="9 10" key="1">
    <citation type="submission" date="2017-03" db="EMBL/GenBank/DDBJ databases">
        <authorList>
            <person name="Afonso C.L."/>
            <person name="Miller P.J."/>
            <person name="Scott M.A."/>
            <person name="Spackman E."/>
            <person name="Goraichik I."/>
            <person name="Dimitrov K.M."/>
            <person name="Suarez D.L."/>
            <person name="Swayne D.E."/>
        </authorList>
    </citation>
    <scope>NUCLEOTIDE SEQUENCE [LARGE SCALE GENOMIC DNA]</scope>
    <source>
        <strain evidence="9">Genome sequencing of Nitrospira japonica strain NJ11</strain>
    </source>
</reference>
<evidence type="ECO:0000256" key="5">
    <source>
        <dbReference type="ARBA" id="ARBA00022840"/>
    </source>
</evidence>
<evidence type="ECO:0000259" key="8">
    <source>
        <dbReference type="Pfam" id="PF01583"/>
    </source>
</evidence>
<dbReference type="STRING" id="1325564.NSJP_2700"/>
<dbReference type="Proteomes" id="UP000192042">
    <property type="component" value="Chromosome I"/>
</dbReference>
<gene>
    <name evidence="6 9" type="primary">cysC</name>
    <name evidence="9" type="ORF">NSJP_2700</name>
</gene>
<accession>A0A1W1I780</accession>
<dbReference type="SUPFAM" id="SSF52540">
    <property type="entry name" value="P-loop containing nucleoside triphosphate hydrolases"/>
    <property type="match status" value="1"/>
</dbReference>
<keyword evidence="3 6" id="KW-0808">Transferase</keyword>
<keyword evidence="6 7" id="KW-0418">Kinase</keyword>
<dbReference type="Pfam" id="PF01583">
    <property type="entry name" value="APS_kinase"/>
    <property type="match status" value="1"/>
</dbReference>
<keyword evidence="5 6" id="KW-0067">ATP-binding</keyword>
<feature type="domain" description="APS kinase" evidence="8">
    <location>
        <begin position="8"/>
        <end position="155"/>
    </location>
</feature>
<comment type="caution">
    <text evidence="6">Lacks conserved residue(s) required for the propagation of feature annotation.</text>
</comment>
<dbReference type="OrthoDB" id="9804504at2"/>
<dbReference type="GO" id="GO:0004020">
    <property type="term" value="F:adenylylsulfate kinase activity"/>
    <property type="evidence" value="ECO:0007669"/>
    <property type="project" value="UniProtKB-UniRule"/>
</dbReference>
<dbReference type="GO" id="GO:0004781">
    <property type="term" value="F:sulfate adenylyltransferase (ATP) activity"/>
    <property type="evidence" value="ECO:0007669"/>
    <property type="project" value="TreeGrafter"/>
</dbReference>
<dbReference type="EC" id="2.7.1.25" evidence="2 6"/>
<dbReference type="NCBIfam" id="TIGR00455">
    <property type="entry name" value="apsK"/>
    <property type="match status" value="1"/>
</dbReference>
<evidence type="ECO:0000256" key="4">
    <source>
        <dbReference type="ARBA" id="ARBA00022741"/>
    </source>
</evidence>
<protein>
    <recommendedName>
        <fullName evidence="2 6">Adenylyl-sulfate kinase</fullName>
        <ecNumber evidence="2 6">2.7.1.25</ecNumber>
    </recommendedName>
    <alternativeName>
        <fullName evidence="6">APS kinase</fullName>
    </alternativeName>
    <alternativeName>
        <fullName evidence="6">ATP adenosine-5'-phosphosulfate 3'-phosphotransferase</fullName>
    </alternativeName>
    <alternativeName>
        <fullName evidence="6">Adenosine-5'-phosphosulfate kinase</fullName>
    </alternativeName>
</protein>
<feature type="binding site" evidence="6">
    <location>
        <begin position="15"/>
        <end position="22"/>
    </location>
    <ligand>
        <name>ATP</name>
        <dbReference type="ChEBI" id="CHEBI:30616"/>
    </ligand>
</feature>
<dbReference type="GO" id="GO:0010134">
    <property type="term" value="P:sulfate assimilation via adenylyl sulfate reduction"/>
    <property type="evidence" value="ECO:0007669"/>
    <property type="project" value="TreeGrafter"/>
</dbReference>
<dbReference type="Gene3D" id="3.40.50.300">
    <property type="entry name" value="P-loop containing nucleotide triphosphate hydrolases"/>
    <property type="match status" value="1"/>
</dbReference>
<comment type="similarity">
    <text evidence="6 7">Belongs to the APS kinase family.</text>
</comment>
<evidence type="ECO:0000313" key="10">
    <source>
        <dbReference type="Proteomes" id="UP000192042"/>
    </source>
</evidence>
<evidence type="ECO:0000256" key="6">
    <source>
        <dbReference type="HAMAP-Rule" id="MF_00065"/>
    </source>
</evidence>
<evidence type="ECO:0000313" key="9">
    <source>
        <dbReference type="EMBL" id="SLM48867.1"/>
    </source>
</evidence>
<comment type="catalytic activity">
    <reaction evidence="1 6 7">
        <text>adenosine 5'-phosphosulfate + ATP = 3'-phosphoadenylyl sulfate + ADP + H(+)</text>
        <dbReference type="Rhea" id="RHEA:24152"/>
        <dbReference type="ChEBI" id="CHEBI:15378"/>
        <dbReference type="ChEBI" id="CHEBI:30616"/>
        <dbReference type="ChEBI" id="CHEBI:58243"/>
        <dbReference type="ChEBI" id="CHEBI:58339"/>
        <dbReference type="ChEBI" id="CHEBI:456216"/>
        <dbReference type="EC" id="2.7.1.25"/>
    </reaction>
</comment>
<dbReference type="KEGG" id="nja:NSJP_2700"/>
<comment type="function">
    <text evidence="6 7">Catalyzes the synthesis of activated sulfate.</text>
</comment>
<name>A0A1W1I780_9BACT</name>
<dbReference type="EMBL" id="LT828648">
    <property type="protein sequence ID" value="SLM48867.1"/>
    <property type="molecule type" value="Genomic_DNA"/>
</dbReference>
<organism evidence="9 10">
    <name type="scientific">Nitrospira japonica</name>
    <dbReference type="NCBI Taxonomy" id="1325564"/>
    <lineage>
        <taxon>Bacteria</taxon>
        <taxon>Pseudomonadati</taxon>
        <taxon>Nitrospirota</taxon>
        <taxon>Nitrospiria</taxon>
        <taxon>Nitrospirales</taxon>
        <taxon>Nitrospiraceae</taxon>
        <taxon>Nitrospira</taxon>
    </lineage>
</organism>
<keyword evidence="10" id="KW-1185">Reference proteome</keyword>
<evidence type="ECO:0000256" key="2">
    <source>
        <dbReference type="ARBA" id="ARBA00012121"/>
    </source>
</evidence>
<dbReference type="InterPro" id="IPR050512">
    <property type="entry name" value="Sulf_AdTrans/APS_kinase"/>
</dbReference>
<keyword evidence="4 6" id="KW-0547">Nucleotide-binding</keyword>